<dbReference type="PRINTS" id="PR00756">
    <property type="entry name" value="ALADIPTASE"/>
</dbReference>
<comment type="similarity">
    <text evidence="2 14">Belongs to the peptidase M1 family.</text>
</comment>
<accession>A0A814MMW7</accession>
<dbReference type="Pfam" id="PF17900">
    <property type="entry name" value="Peptidase_M1_N"/>
    <property type="match status" value="1"/>
</dbReference>
<evidence type="ECO:0000313" key="20">
    <source>
        <dbReference type="Proteomes" id="UP000663829"/>
    </source>
</evidence>
<dbReference type="InterPro" id="IPR014782">
    <property type="entry name" value="Peptidase_M1_dom"/>
</dbReference>
<protein>
    <recommendedName>
        <fullName evidence="14">Aminopeptidase</fullName>
        <ecNumber evidence="14">3.4.11.-</ecNumber>
    </recommendedName>
</protein>
<evidence type="ECO:0000256" key="12">
    <source>
        <dbReference type="PIRSR" id="PIRSR634016-3"/>
    </source>
</evidence>
<dbReference type="Pfam" id="PF01433">
    <property type="entry name" value="Peptidase_M1"/>
    <property type="match status" value="1"/>
</dbReference>
<keyword evidence="7 14" id="KW-0378">Hydrolase</keyword>
<keyword evidence="3 14" id="KW-0031">Aminopeptidase</keyword>
<evidence type="ECO:0000256" key="4">
    <source>
        <dbReference type="ARBA" id="ARBA00022490"/>
    </source>
</evidence>
<dbReference type="PANTHER" id="PTHR11533">
    <property type="entry name" value="PROTEASE M1 ZINC METALLOPROTEASE"/>
    <property type="match status" value="1"/>
</dbReference>
<dbReference type="GO" id="GO:0006508">
    <property type="term" value="P:proteolysis"/>
    <property type="evidence" value="ECO:0007669"/>
    <property type="project" value="UniProtKB-KW"/>
</dbReference>
<dbReference type="GO" id="GO:0070006">
    <property type="term" value="F:metalloaminopeptidase activity"/>
    <property type="evidence" value="ECO:0007669"/>
    <property type="project" value="TreeGrafter"/>
</dbReference>
<dbReference type="EMBL" id="CAJOBC010004954">
    <property type="protein sequence ID" value="CAF3846272.1"/>
    <property type="molecule type" value="Genomic_DNA"/>
</dbReference>
<dbReference type="InterPro" id="IPR045357">
    <property type="entry name" value="Aminopeptidase_N-like_N"/>
</dbReference>
<dbReference type="GO" id="GO:0008270">
    <property type="term" value="F:zinc ion binding"/>
    <property type="evidence" value="ECO:0007669"/>
    <property type="project" value="UniProtKB-UniRule"/>
</dbReference>
<keyword evidence="5 14" id="KW-0645">Protease</keyword>
<sequence length="948" mass="108750">MVDRRQIICRRKLGVRGATLLLLIITLSGKSNKRLLLITGKSKVTPLLGALNRVFGLAPAEVRRRIYLSSILPKIIMVTENNDKPLFQRLPITIIPTHYDLTIQPHLDTFKFDGSVIIDLQIKEPTTSQDGSVQMDTEGERIKVNFSNKLEKGDYQLSLKFIGEVNNKMKGFYRCKYITPSGETRYAASTQFEPSDCRRAFPCWDEPNFKATFDVTMITPKQLLAISNMPVKSESEFKNDKSWTVTKFERTPVMSTYLVAFVVGEYDYVETKDSNGVSIKAYTPVGKKEHGRFALEVAAKVLPFYADYFGIKYPIAKADMIAIPDFAMGAMENWGLITYRETALLIDPKFSSMDQRQRVAIVVAHELAHQWFGNLVTMDWWTDLWLNEGFATWIEYLAVDKCFPEFDIWTQFIADTFASFLVPDALKSSHPIEVPIGHPAEIDEIFDAISYLKGSSVIRMLHDYIGDDAFRKGLHNYLKEYSYKNTITKNLWSHLAKASNKPVDEVMSSWTLQMGYPLITVHEQQLNKQRVLKLTQQRFICDGSNDDENLQWKVPITVVTKSQPKTVAQNVLMDEREITITLDNVNENDWIKLNQYSIGLYRVKYESKTLERLNEPISSKILSPQDRLMVQNDVAALCNAGHQSFVDYLKLLRAYKNEDNFTVNIVFCPPHSINMSFCSMLIVQVWKSIASNIEDLSTLLQYTNYFEEMKKYCRDIFSTIQQKLGWDVRPDESALLAMLRPLIIGIVGKCGDQAVIDEAKRRFKQHLAGDLIDPNIRKPVYALVSLYGDESTQEELKKLYKTADMMEEQSRLLRSLGQTRNPELIQKTLQFVFEGDNVRMQDSIAGLVGCVSSKIGRDIVWKFLKGNWTKLAERFGEKSSYLVYFVEYGLSDFADEEVSNDIKTFFDNANTPIVTRPINKVVETIHMRSEVLKRDSKAIEEFFRKNNV</sequence>
<evidence type="ECO:0000256" key="14">
    <source>
        <dbReference type="RuleBase" id="RU364040"/>
    </source>
</evidence>
<dbReference type="InterPro" id="IPR042097">
    <property type="entry name" value="Aminopeptidase_N-like_N_sf"/>
</dbReference>
<dbReference type="Gene3D" id="1.25.50.20">
    <property type="match status" value="1"/>
</dbReference>
<feature type="active site" description="Proton acceptor" evidence="11">
    <location>
        <position position="366"/>
    </location>
</feature>
<dbReference type="InterPro" id="IPR034016">
    <property type="entry name" value="M1_APN-typ"/>
</dbReference>
<dbReference type="GO" id="GO:0042277">
    <property type="term" value="F:peptide binding"/>
    <property type="evidence" value="ECO:0007669"/>
    <property type="project" value="TreeGrafter"/>
</dbReference>
<dbReference type="OrthoDB" id="275509at2759"/>
<feature type="binding site" evidence="12">
    <location>
        <position position="388"/>
    </location>
    <ligand>
        <name>Zn(2+)</name>
        <dbReference type="ChEBI" id="CHEBI:29105"/>
        <note>catalytic</note>
    </ligand>
</feature>
<dbReference type="InterPro" id="IPR024571">
    <property type="entry name" value="ERAP1-like_C_dom"/>
</dbReference>
<feature type="domain" description="Aminopeptidase N-like N-terminal" evidence="17">
    <location>
        <begin position="136"/>
        <end position="258"/>
    </location>
</feature>
<dbReference type="CDD" id="cd09601">
    <property type="entry name" value="M1_APN-Q_like"/>
    <property type="match status" value="1"/>
</dbReference>
<comment type="subcellular location">
    <subcellularLocation>
        <location evidence="1">Cytoplasm</location>
    </subcellularLocation>
</comment>
<dbReference type="InterPro" id="IPR050344">
    <property type="entry name" value="Peptidase_M1_aminopeptidases"/>
</dbReference>
<feature type="binding site" evidence="12">
    <location>
        <position position="365"/>
    </location>
    <ligand>
        <name>Zn(2+)</name>
        <dbReference type="ChEBI" id="CHEBI:29105"/>
        <note>catalytic</note>
    </ligand>
</feature>
<feature type="domain" description="ERAP1-like C-terminal" evidence="16">
    <location>
        <begin position="590"/>
        <end position="663"/>
    </location>
</feature>
<dbReference type="Proteomes" id="UP000663829">
    <property type="component" value="Unassembled WGS sequence"/>
</dbReference>
<evidence type="ECO:0000256" key="9">
    <source>
        <dbReference type="ARBA" id="ARBA00023049"/>
    </source>
</evidence>
<dbReference type="Gene3D" id="1.10.390.10">
    <property type="entry name" value="Neutral Protease Domain 2"/>
    <property type="match status" value="1"/>
</dbReference>
<comment type="catalytic activity">
    <reaction evidence="10">
        <text>Release of an N-terminal amino acid, preferentially alanine, from a wide range of peptides, amides and arylamides.</text>
        <dbReference type="EC" id="3.4.11.14"/>
    </reaction>
</comment>
<evidence type="ECO:0000256" key="11">
    <source>
        <dbReference type="PIRSR" id="PIRSR634016-1"/>
    </source>
</evidence>
<evidence type="ECO:0000256" key="2">
    <source>
        <dbReference type="ARBA" id="ARBA00010136"/>
    </source>
</evidence>
<dbReference type="GO" id="GO:0016285">
    <property type="term" value="F:alanyl aminopeptidase activity"/>
    <property type="evidence" value="ECO:0007669"/>
    <property type="project" value="UniProtKB-EC"/>
</dbReference>
<name>A0A814MMW7_9BILA</name>
<dbReference type="SUPFAM" id="SSF63737">
    <property type="entry name" value="Leukotriene A4 hydrolase N-terminal domain"/>
    <property type="match status" value="1"/>
</dbReference>
<evidence type="ECO:0000256" key="6">
    <source>
        <dbReference type="ARBA" id="ARBA00022723"/>
    </source>
</evidence>
<evidence type="ECO:0000259" key="16">
    <source>
        <dbReference type="Pfam" id="PF11838"/>
    </source>
</evidence>
<dbReference type="GO" id="GO:0005737">
    <property type="term" value="C:cytoplasm"/>
    <property type="evidence" value="ECO:0007669"/>
    <property type="project" value="UniProtKB-SubCell"/>
</dbReference>
<dbReference type="SUPFAM" id="SSF55486">
    <property type="entry name" value="Metalloproteases ('zincins'), catalytic domain"/>
    <property type="match status" value="1"/>
</dbReference>
<evidence type="ECO:0000313" key="18">
    <source>
        <dbReference type="EMBL" id="CAF1080236.1"/>
    </source>
</evidence>
<keyword evidence="6 12" id="KW-0479">Metal-binding</keyword>
<dbReference type="FunFam" id="2.60.40.1910:FF:000002">
    <property type="entry name" value="Aminopeptidase"/>
    <property type="match status" value="1"/>
</dbReference>
<keyword evidence="9 14" id="KW-0482">Metalloprotease</keyword>
<evidence type="ECO:0000259" key="17">
    <source>
        <dbReference type="Pfam" id="PF17900"/>
    </source>
</evidence>
<dbReference type="InterPro" id="IPR001930">
    <property type="entry name" value="Peptidase_M1"/>
</dbReference>
<dbReference type="GO" id="GO:0005615">
    <property type="term" value="C:extracellular space"/>
    <property type="evidence" value="ECO:0007669"/>
    <property type="project" value="TreeGrafter"/>
</dbReference>
<dbReference type="InterPro" id="IPR027268">
    <property type="entry name" value="Peptidase_M4/M1_CTD_sf"/>
</dbReference>
<dbReference type="Pfam" id="PF11838">
    <property type="entry name" value="ERAP1_C"/>
    <property type="match status" value="2"/>
</dbReference>
<dbReference type="GO" id="GO:0043171">
    <property type="term" value="P:peptide catabolic process"/>
    <property type="evidence" value="ECO:0007669"/>
    <property type="project" value="TreeGrafter"/>
</dbReference>
<evidence type="ECO:0000259" key="15">
    <source>
        <dbReference type="Pfam" id="PF01433"/>
    </source>
</evidence>
<dbReference type="Gene3D" id="2.60.40.1730">
    <property type="entry name" value="tricorn interacting facor f3 domain"/>
    <property type="match status" value="2"/>
</dbReference>
<dbReference type="Gene3D" id="2.60.40.1910">
    <property type="match status" value="1"/>
</dbReference>
<feature type="site" description="Transition state stabilizer" evidence="13">
    <location>
        <position position="451"/>
    </location>
</feature>
<keyword evidence="20" id="KW-1185">Reference proteome</keyword>
<dbReference type="GO" id="GO:0016020">
    <property type="term" value="C:membrane"/>
    <property type="evidence" value="ECO:0007669"/>
    <property type="project" value="TreeGrafter"/>
</dbReference>
<evidence type="ECO:0000256" key="8">
    <source>
        <dbReference type="ARBA" id="ARBA00022833"/>
    </source>
</evidence>
<dbReference type="EMBL" id="CAJNOQ010004953">
    <property type="protein sequence ID" value="CAF1080236.1"/>
    <property type="molecule type" value="Genomic_DNA"/>
</dbReference>
<evidence type="ECO:0000256" key="7">
    <source>
        <dbReference type="ARBA" id="ARBA00022801"/>
    </source>
</evidence>
<evidence type="ECO:0000256" key="1">
    <source>
        <dbReference type="ARBA" id="ARBA00004496"/>
    </source>
</evidence>
<feature type="binding site" evidence="12">
    <location>
        <position position="369"/>
    </location>
    <ligand>
        <name>Zn(2+)</name>
        <dbReference type="ChEBI" id="CHEBI:29105"/>
        <note>catalytic</note>
    </ligand>
</feature>
<dbReference type="FunFam" id="1.10.390.10:FF:000001">
    <property type="entry name" value="Aminopeptidase"/>
    <property type="match status" value="1"/>
</dbReference>
<evidence type="ECO:0000256" key="5">
    <source>
        <dbReference type="ARBA" id="ARBA00022670"/>
    </source>
</evidence>
<dbReference type="AlphaFoldDB" id="A0A814MMW7"/>
<evidence type="ECO:0000256" key="13">
    <source>
        <dbReference type="PIRSR" id="PIRSR634016-4"/>
    </source>
</evidence>
<comment type="cofactor">
    <cofactor evidence="12 14">
        <name>Zn(2+)</name>
        <dbReference type="ChEBI" id="CHEBI:29105"/>
    </cofactor>
    <text evidence="12 14">Binds 1 zinc ion per subunit.</text>
</comment>
<reference evidence="18" key="1">
    <citation type="submission" date="2021-02" db="EMBL/GenBank/DDBJ databases">
        <authorList>
            <person name="Nowell W R."/>
        </authorList>
    </citation>
    <scope>NUCLEOTIDE SEQUENCE</scope>
</reference>
<evidence type="ECO:0000313" key="19">
    <source>
        <dbReference type="EMBL" id="CAF3846272.1"/>
    </source>
</evidence>
<feature type="domain" description="ERAP1-like C-terminal" evidence="16">
    <location>
        <begin position="684"/>
        <end position="926"/>
    </location>
</feature>
<dbReference type="Proteomes" id="UP000681722">
    <property type="component" value="Unassembled WGS sequence"/>
</dbReference>
<comment type="caution">
    <text evidence="18">The sequence shown here is derived from an EMBL/GenBank/DDBJ whole genome shotgun (WGS) entry which is preliminary data.</text>
</comment>
<evidence type="ECO:0000256" key="10">
    <source>
        <dbReference type="ARBA" id="ARBA00052895"/>
    </source>
</evidence>
<feature type="domain" description="Peptidase M1 membrane alanine aminopeptidase" evidence="15">
    <location>
        <begin position="293"/>
        <end position="510"/>
    </location>
</feature>
<proteinExistence type="inferred from homology"/>
<dbReference type="EC" id="3.4.11.-" evidence="14"/>
<evidence type="ECO:0000256" key="3">
    <source>
        <dbReference type="ARBA" id="ARBA00022438"/>
    </source>
</evidence>
<gene>
    <name evidence="18" type="ORF">GPM918_LOCUS17731</name>
    <name evidence="19" type="ORF">SRO942_LOCUS17730</name>
</gene>
<keyword evidence="4" id="KW-0963">Cytoplasm</keyword>
<dbReference type="PANTHER" id="PTHR11533:SF174">
    <property type="entry name" value="PUROMYCIN-SENSITIVE AMINOPEPTIDASE-RELATED"/>
    <property type="match status" value="1"/>
</dbReference>
<keyword evidence="8 12" id="KW-0862">Zinc</keyword>
<organism evidence="18 20">
    <name type="scientific">Didymodactylos carnosus</name>
    <dbReference type="NCBI Taxonomy" id="1234261"/>
    <lineage>
        <taxon>Eukaryota</taxon>
        <taxon>Metazoa</taxon>
        <taxon>Spiralia</taxon>
        <taxon>Gnathifera</taxon>
        <taxon>Rotifera</taxon>
        <taxon>Eurotatoria</taxon>
        <taxon>Bdelloidea</taxon>
        <taxon>Philodinida</taxon>
        <taxon>Philodinidae</taxon>
        <taxon>Didymodactylos</taxon>
    </lineage>
</organism>